<dbReference type="AlphaFoldDB" id="A0A6G3X7K1"/>
<evidence type="ECO:0000256" key="6">
    <source>
        <dbReference type="PROSITE-ProRule" id="PRU01091"/>
    </source>
</evidence>
<gene>
    <name evidence="8" type="ORF">G3M58_45905</name>
</gene>
<dbReference type="PANTHER" id="PTHR35807">
    <property type="entry name" value="TRANSCRIPTIONAL REGULATOR REDD-RELATED"/>
    <property type="match status" value="1"/>
</dbReference>
<dbReference type="GO" id="GO:0003677">
    <property type="term" value="F:DNA binding"/>
    <property type="evidence" value="ECO:0007669"/>
    <property type="project" value="UniProtKB-UniRule"/>
</dbReference>
<dbReference type="InterPro" id="IPR001867">
    <property type="entry name" value="OmpR/PhoB-type_DNA-bd"/>
</dbReference>
<evidence type="ECO:0000256" key="4">
    <source>
        <dbReference type="ARBA" id="ARBA00023125"/>
    </source>
</evidence>
<dbReference type="SMART" id="SM00862">
    <property type="entry name" value="Trans_reg_C"/>
    <property type="match status" value="1"/>
</dbReference>
<dbReference type="EMBL" id="JAAGMN010004775">
    <property type="protein sequence ID" value="NEE13779.1"/>
    <property type="molecule type" value="Genomic_DNA"/>
</dbReference>
<comment type="caution">
    <text evidence="8">The sequence shown here is derived from an EMBL/GenBank/DDBJ whole genome shotgun (WGS) entry which is preliminary data.</text>
</comment>
<dbReference type="Pfam" id="PF03704">
    <property type="entry name" value="BTAD"/>
    <property type="match status" value="1"/>
</dbReference>
<dbReference type="InterPro" id="IPR011990">
    <property type="entry name" value="TPR-like_helical_dom_sf"/>
</dbReference>
<dbReference type="InterPro" id="IPR036388">
    <property type="entry name" value="WH-like_DNA-bd_sf"/>
</dbReference>
<evidence type="ECO:0000313" key="8">
    <source>
        <dbReference type="EMBL" id="NEE13779.1"/>
    </source>
</evidence>
<dbReference type="GO" id="GO:0006355">
    <property type="term" value="P:regulation of DNA-templated transcription"/>
    <property type="evidence" value="ECO:0007669"/>
    <property type="project" value="InterPro"/>
</dbReference>
<feature type="domain" description="OmpR/PhoB-type" evidence="7">
    <location>
        <begin position="1"/>
        <end position="105"/>
    </location>
</feature>
<dbReference type="PANTHER" id="PTHR35807:SF1">
    <property type="entry name" value="TRANSCRIPTIONAL REGULATOR REDD"/>
    <property type="match status" value="1"/>
</dbReference>
<feature type="non-terminal residue" evidence="8">
    <location>
        <position position="181"/>
    </location>
</feature>
<dbReference type="InterPro" id="IPR016032">
    <property type="entry name" value="Sig_transdc_resp-reg_C-effctor"/>
</dbReference>
<keyword evidence="2" id="KW-0902">Two-component regulatory system</keyword>
<evidence type="ECO:0000256" key="3">
    <source>
        <dbReference type="ARBA" id="ARBA00023015"/>
    </source>
</evidence>
<evidence type="ECO:0000256" key="1">
    <source>
        <dbReference type="ARBA" id="ARBA00005820"/>
    </source>
</evidence>
<comment type="similarity">
    <text evidence="1">Belongs to the AfsR/DnrI/RedD regulatory family.</text>
</comment>
<keyword evidence="3" id="KW-0805">Transcription regulation</keyword>
<dbReference type="InterPro" id="IPR051677">
    <property type="entry name" value="AfsR-DnrI-RedD_regulator"/>
</dbReference>
<organism evidence="8">
    <name type="scientific">Streptomyces sp. SID7499</name>
    <dbReference type="NCBI Taxonomy" id="2706086"/>
    <lineage>
        <taxon>Bacteria</taxon>
        <taxon>Bacillati</taxon>
        <taxon>Actinomycetota</taxon>
        <taxon>Actinomycetes</taxon>
        <taxon>Kitasatosporales</taxon>
        <taxon>Streptomycetaceae</taxon>
        <taxon>Streptomyces</taxon>
    </lineage>
</organism>
<accession>A0A6G3X7K1</accession>
<keyword evidence="5" id="KW-0804">Transcription</keyword>
<dbReference type="InterPro" id="IPR005158">
    <property type="entry name" value="BTAD"/>
</dbReference>
<dbReference type="SUPFAM" id="SSF46894">
    <property type="entry name" value="C-terminal effector domain of the bipartite response regulators"/>
    <property type="match status" value="1"/>
</dbReference>
<evidence type="ECO:0000256" key="2">
    <source>
        <dbReference type="ARBA" id="ARBA00023012"/>
    </source>
</evidence>
<dbReference type="Gene3D" id="1.10.10.10">
    <property type="entry name" value="Winged helix-like DNA-binding domain superfamily/Winged helix DNA-binding domain"/>
    <property type="match status" value="1"/>
</dbReference>
<feature type="DNA-binding region" description="OmpR/PhoB-type" evidence="6">
    <location>
        <begin position="1"/>
        <end position="105"/>
    </location>
</feature>
<dbReference type="PROSITE" id="PS51755">
    <property type="entry name" value="OMPR_PHOB"/>
    <property type="match status" value="1"/>
</dbReference>
<protein>
    <submittedName>
        <fullName evidence="8">Transcriptional regulator</fullName>
    </submittedName>
</protein>
<name>A0A6G3X7K1_9ACTN</name>
<sequence length="181" mass="19396">MGTTGVTGLRFTVLGPLQAWRGEQPMALGSPQQRAVLALLLLKQGRPASVDELVDAVWGQEPPPGAVSVLRTYVSRLRAVLEPGRSKNRPSGVLVSVAGGYALHAPEGTLDLTVFESRVHEAKRLRARGDHQGARELLRRALDAWNGAPLAGVPGAFAEAERTRLAELRLGATETRVELDV</sequence>
<dbReference type="Gene3D" id="1.25.40.10">
    <property type="entry name" value="Tetratricopeptide repeat domain"/>
    <property type="match status" value="1"/>
</dbReference>
<proteinExistence type="inferred from homology"/>
<dbReference type="SUPFAM" id="SSF48452">
    <property type="entry name" value="TPR-like"/>
    <property type="match status" value="1"/>
</dbReference>
<keyword evidence="4 6" id="KW-0238">DNA-binding</keyword>
<reference evidence="8" key="1">
    <citation type="submission" date="2020-01" db="EMBL/GenBank/DDBJ databases">
        <title>Insect and environment-associated Actinomycetes.</title>
        <authorList>
            <person name="Currrie C."/>
            <person name="Chevrette M."/>
            <person name="Carlson C."/>
            <person name="Stubbendieck R."/>
            <person name="Wendt-Pienkowski E."/>
        </authorList>
    </citation>
    <scope>NUCLEOTIDE SEQUENCE</scope>
    <source>
        <strain evidence="8">SID7499</strain>
    </source>
</reference>
<dbReference type="Pfam" id="PF00486">
    <property type="entry name" value="Trans_reg_C"/>
    <property type="match status" value="1"/>
</dbReference>
<evidence type="ECO:0000256" key="5">
    <source>
        <dbReference type="ARBA" id="ARBA00023163"/>
    </source>
</evidence>
<evidence type="ECO:0000259" key="7">
    <source>
        <dbReference type="PROSITE" id="PS51755"/>
    </source>
</evidence>
<dbReference type="GO" id="GO:0000160">
    <property type="term" value="P:phosphorelay signal transduction system"/>
    <property type="evidence" value="ECO:0007669"/>
    <property type="project" value="UniProtKB-KW"/>
</dbReference>